<evidence type="ECO:0000256" key="4">
    <source>
        <dbReference type="ARBA" id="ARBA00022643"/>
    </source>
</evidence>
<dbReference type="PANTHER" id="PTHR45846">
    <property type="entry name" value="TRNA-DIHYDROURIDINE(47) SYNTHASE [NAD(P)(+)]-LIKE"/>
    <property type="match status" value="1"/>
</dbReference>
<feature type="active site" description="Proton donor" evidence="12">
    <location>
        <position position="102"/>
    </location>
</feature>
<dbReference type="SUPFAM" id="SSF51395">
    <property type="entry name" value="FMN-linked oxidoreductases"/>
    <property type="match status" value="1"/>
</dbReference>
<evidence type="ECO:0000259" key="14">
    <source>
        <dbReference type="Pfam" id="PF01207"/>
    </source>
</evidence>
<proteinExistence type="inferred from homology"/>
<dbReference type="InterPro" id="IPR001269">
    <property type="entry name" value="DUS_fam"/>
</dbReference>
<sequence>MAKNFWQKLDKPILALAPMAGISDSAFRQLCRSFGADVVYTEMISADALYYGSKKTLEMLKFDKSEKPAVCQLFGKRPEMFKKACQIVEKAGYSGIDLNFGCPAKKVVAHGGGVTLMRDLNFCRQMIIKAAQSTKLPVSVKIRAGIDRVTAMDFVKAIAGLPVSAIMVHGRYFSNPFGGPVDFAMIKKVKENFKGIVLGNGGINRPEDGKYMIEQTGIDGLGLARGLYGKPWLFKQIKDYLKTGRYQEMSLADIKKTAIKHAVLAEKMKGKRGLFETRKHLAWYVKGFPGAGELRAKLVRAENAREVKEIFSLADKAN</sequence>
<keyword evidence="6" id="KW-0521">NADP</keyword>
<dbReference type="Gene3D" id="1.10.1200.80">
    <property type="entry name" value="Putative flavin oxidoreducatase, domain 2"/>
    <property type="match status" value="1"/>
</dbReference>
<keyword evidence="8 11" id="KW-0560">Oxidoreductase</keyword>
<name>A0A1G1YDI5_9BACT</name>
<comment type="similarity">
    <text evidence="11">Belongs to the dus family.</text>
</comment>
<evidence type="ECO:0000256" key="3">
    <source>
        <dbReference type="ARBA" id="ARBA00022630"/>
    </source>
</evidence>
<evidence type="ECO:0000256" key="13">
    <source>
        <dbReference type="PIRSR" id="PIRSR006621-2"/>
    </source>
</evidence>
<feature type="binding site" evidence="13">
    <location>
        <begin position="200"/>
        <end position="202"/>
    </location>
    <ligand>
        <name>FMN</name>
        <dbReference type="ChEBI" id="CHEBI:58210"/>
    </ligand>
</feature>
<feature type="binding site" evidence="13">
    <location>
        <begin position="18"/>
        <end position="20"/>
    </location>
    <ligand>
        <name>FMN</name>
        <dbReference type="ChEBI" id="CHEBI:58210"/>
    </ligand>
</feature>
<evidence type="ECO:0000313" key="16">
    <source>
        <dbReference type="Proteomes" id="UP000178501"/>
    </source>
</evidence>
<organism evidence="15 16">
    <name type="scientific">Candidatus Buchananbacteria bacterium RIFCSPHIGHO2_02_FULL_45_11b</name>
    <dbReference type="NCBI Taxonomy" id="1797541"/>
    <lineage>
        <taxon>Bacteria</taxon>
        <taxon>Candidatus Buchananiibacteriota</taxon>
    </lineage>
</organism>
<evidence type="ECO:0000256" key="5">
    <source>
        <dbReference type="ARBA" id="ARBA00022694"/>
    </source>
</evidence>
<gene>
    <name evidence="15" type="ORF">A3J65_03190</name>
</gene>
<evidence type="ECO:0000256" key="7">
    <source>
        <dbReference type="ARBA" id="ARBA00022884"/>
    </source>
</evidence>
<accession>A0A1G1YDI5</accession>
<dbReference type="InterPro" id="IPR035587">
    <property type="entry name" value="DUS-like_FMN-bd"/>
</dbReference>
<comment type="function">
    <text evidence="1 11">Catalyzes the synthesis of 5,6-dihydrouridine (D), a modified base found in the D-loop of most tRNAs, via the reduction of the C5-C6 double bond in target uridines.</text>
</comment>
<comment type="catalytic activity">
    <reaction evidence="9">
        <text>a 5,6-dihydrouridine in tRNA + NADP(+) = a uridine in tRNA + NADPH + H(+)</text>
        <dbReference type="Rhea" id="RHEA:23624"/>
        <dbReference type="Rhea" id="RHEA-COMP:13339"/>
        <dbReference type="Rhea" id="RHEA-COMP:13887"/>
        <dbReference type="ChEBI" id="CHEBI:15378"/>
        <dbReference type="ChEBI" id="CHEBI:57783"/>
        <dbReference type="ChEBI" id="CHEBI:58349"/>
        <dbReference type="ChEBI" id="CHEBI:65315"/>
        <dbReference type="ChEBI" id="CHEBI:74443"/>
    </reaction>
</comment>
<keyword evidence="3 11" id="KW-0285">Flavoprotein</keyword>
<evidence type="ECO:0000256" key="10">
    <source>
        <dbReference type="ARBA" id="ARBA00048802"/>
    </source>
</evidence>
<feature type="binding site" evidence="13">
    <location>
        <position position="72"/>
    </location>
    <ligand>
        <name>FMN</name>
        <dbReference type="ChEBI" id="CHEBI:58210"/>
    </ligand>
</feature>
<feature type="domain" description="DUS-like FMN-binding" evidence="14">
    <location>
        <begin position="16"/>
        <end position="309"/>
    </location>
</feature>
<reference evidence="15 16" key="1">
    <citation type="journal article" date="2016" name="Nat. Commun.">
        <title>Thousands of microbial genomes shed light on interconnected biogeochemical processes in an aquifer system.</title>
        <authorList>
            <person name="Anantharaman K."/>
            <person name="Brown C.T."/>
            <person name="Hug L.A."/>
            <person name="Sharon I."/>
            <person name="Castelle C.J."/>
            <person name="Probst A.J."/>
            <person name="Thomas B.C."/>
            <person name="Singh A."/>
            <person name="Wilkins M.J."/>
            <person name="Karaoz U."/>
            <person name="Brodie E.L."/>
            <person name="Williams K.H."/>
            <person name="Hubbard S.S."/>
            <person name="Banfield J.F."/>
        </authorList>
    </citation>
    <scope>NUCLEOTIDE SEQUENCE [LARGE SCALE GENOMIC DNA]</scope>
</reference>
<evidence type="ECO:0000256" key="8">
    <source>
        <dbReference type="ARBA" id="ARBA00023002"/>
    </source>
</evidence>
<dbReference type="GO" id="GO:0050660">
    <property type="term" value="F:flavin adenine dinucleotide binding"/>
    <property type="evidence" value="ECO:0007669"/>
    <property type="project" value="InterPro"/>
</dbReference>
<dbReference type="EMBL" id="MHIK01000070">
    <property type="protein sequence ID" value="OGY49886.1"/>
    <property type="molecule type" value="Genomic_DNA"/>
</dbReference>
<evidence type="ECO:0000256" key="12">
    <source>
        <dbReference type="PIRSR" id="PIRSR006621-1"/>
    </source>
</evidence>
<dbReference type="PIRSF" id="PIRSF006621">
    <property type="entry name" value="Dus"/>
    <property type="match status" value="1"/>
</dbReference>
<dbReference type="AlphaFoldDB" id="A0A1G1YDI5"/>
<evidence type="ECO:0000256" key="6">
    <source>
        <dbReference type="ARBA" id="ARBA00022857"/>
    </source>
</evidence>
<dbReference type="Proteomes" id="UP000178501">
    <property type="component" value="Unassembled WGS sequence"/>
</dbReference>
<feature type="binding site" evidence="13">
    <location>
        <begin position="224"/>
        <end position="225"/>
    </location>
    <ligand>
        <name>FMN</name>
        <dbReference type="ChEBI" id="CHEBI:58210"/>
    </ligand>
</feature>
<dbReference type="GO" id="GO:0000049">
    <property type="term" value="F:tRNA binding"/>
    <property type="evidence" value="ECO:0007669"/>
    <property type="project" value="UniProtKB-KW"/>
</dbReference>
<comment type="caution">
    <text evidence="15">The sequence shown here is derived from an EMBL/GenBank/DDBJ whole genome shotgun (WGS) entry which is preliminary data.</text>
</comment>
<evidence type="ECO:0000256" key="2">
    <source>
        <dbReference type="ARBA" id="ARBA00022555"/>
    </source>
</evidence>
<keyword evidence="13" id="KW-0547">Nucleotide-binding</keyword>
<keyword evidence="5 11" id="KW-0819">tRNA processing</keyword>
<evidence type="ECO:0000256" key="11">
    <source>
        <dbReference type="PIRNR" id="PIRNR006621"/>
    </source>
</evidence>
<dbReference type="EC" id="1.3.1.-" evidence="11"/>
<dbReference type="CDD" id="cd02801">
    <property type="entry name" value="DUS_like_FMN"/>
    <property type="match status" value="1"/>
</dbReference>
<evidence type="ECO:0000313" key="15">
    <source>
        <dbReference type="EMBL" id="OGY49886.1"/>
    </source>
</evidence>
<feature type="binding site" evidence="13">
    <location>
        <position position="141"/>
    </location>
    <ligand>
        <name>FMN</name>
        <dbReference type="ChEBI" id="CHEBI:58210"/>
    </ligand>
</feature>
<evidence type="ECO:0000256" key="1">
    <source>
        <dbReference type="ARBA" id="ARBA00002790"/>
    </source>
</evidence>
<dbReference type="Gene3D" id="3.20.20.70">
    <property type="entry name" value="Aldolase class I"/>
    <property type="match status" value="1"/>
</dbReference>
<comment type="cofactor">
    <cofactor evidence="11 13">
        <name>FMN</name>
        <dbReference type="ChEBI" id="CHEBI:58210"/>
    </cofactor>
</comment>
<dbReference type="Pfam" id="PF01207">
    <property type="entry name" value="Dus"/>
    <property type="match status" value="1"/>
</dbReference>
<feature type="binding site" evidence="13">
    <location>
        <position position="169"/>
    </location>
    <ligand>
        <name>FMN</name>
        <dbReference type="ChEBI" id="CHEBI:58210"/>
    </ligand>
</feature>
<comment type="catalytic activity">
    <reaction evidence="10">
        <text>a 5,6-dihydrouridine in tRNA + NAD(+) = a uridine in tRNA + NADH + H(+)</text>
        <dbReference type="Rhea" id="RHEA:54452"/>
        <dbReference type="Rhea" id="RHEA-COMP:13339"/>
        <dbReference type="Rhea" id="RHEA-COMP:13887"/>
        <dbReference type="ChEBI" id="CHEBI:15378"/>
        <dbReference type="ChEBI" id="CHEBI:57540"/>
        <dbReference type="ChEBI" id="CHEBI:57945"/>
        <dbReference type="ChEBI" id="CHEBI:65315"/>
        <dbReference type="ChEBI" id="CHEBI:74443"/>
    </reaction>
</comment>
<dbReference type="PANTHER" id="PTHR45846:SF1">
    <property type="entry name" value="TRNA-DIHYDROURIDINE(47) SYNTHASE [NAD(P)(+)]-LIKE"/>
    <property type="match status" value="1"/>
</dbReference>
<dbReference type="InterPro" id="IPR024036">
    <property type="entry name" value="tRNA-dHydroUridine_Synthase_C"/>
</dbReference>
<keyword evidence="4 11" id="KW-0288">FMN</keyword>
<dbReference type="InterPro" id="IPR013785">
    <property type="entry name" value="Aldolase_TIM"/>
</dbReference>
<dbReference type="GO" id="GO:0017150">
    <property type="term" value="F:tRNA dihydrouridine synthase activity"/>
    <property type="evidence" value="ECO:0007669"/>
    <property type="project" value="InterPro"/>
</dbReference>
<keyword evidence="7" id="KW-0694">RNA-binding</keyword>
<evidence type="ECO:0000256" key="9">
    <source>
        <dbReference type="ARBA" id="ARBA00048205"/>
    </source>
</evidence>
<protein>
    <recommendedName>
        <fullName evidence="11">tRNA-dihydrouridine synthase</fullName>
        <ecNumber evidence="11">1.3.1.-</ecNumber>
    </recommendedName>
</protein>
<keyword evidence="2" id="KW-0820">tRNA-binding</keyword>